<reference evidence="3" key="1">
    <citation type="submission" date="2013-09" db="EMBL/GenBank/DDBJ databases">
        <title>The Genome Sequence of Anopheles culicifacies species A.</title>
        <authorList>
            <consortium name="The Broad Institute Genomics Platform"/>
            <person name="Neafsey D.E."/>
            <person name="Besansky N."/>
            <person name="Howell P."/>
            <person name="Walton C."/>
            <person name="Young S.K."/>
            <person name="Zeng Q."/>
            <person name="Gargeya S."/>
            <person name="Fitzgerald M."/>
            <person name="Haas B."/>
            <person name="Abouelleil A."/>
            <person name="Allen A.W."/>
            <person name="Alvarado L."/>
            <person name="Arachchi H.M."/>
            <person name="Berlin A.M."/>
            <person name="Chapman S.B."/>
            <person name="Gainer-Dewar J."/>
            <person name="Goldberg J."/>
            <person name="Griggs A."/>
            <person name="Gujja S."/>
            <person name="Hansen M."/>
            <person name="Howarth C."/>
            <person name="Imamovic A."/>
            <person name="Ireland A."/>
            <person name="Larimer J."/>
            <person name="McCowan C."/>
            <person name="Murphy C."/>
            <person name="Pearson M."/>
            <person name="Poon T.W."/>
            <person name="Priest M."/>
            <person name="Roberts A."/>
            <person name="Saif S."/>
            <person name="Shea T."/>
            <person name="Sisk P."/>
            <person name="Sykes S."/>
            <person name="Wortman J."/>
            <person name="Nusbaum C."/>
            <person name="Birren B."/>
        </authorList>
    </citation>
    <scope>NUCLEOTIDE SEQUENCE [LARGE SCALE GENOMIC DNA]</scope>
    <source>
        <strain evidence="3">A-37</strain>
    </source>
</reference>
<feature type="compositionally biased region" description="Polar residues" evidence="1">
    <location>
        <begin position="119"/>
        <end position="132"/>
    </location>
</feature>
<evidence type="ECO:0000313" key="3">
    <source>
        <dbReference type="Proteomes" id="UP000075883"/>
    </source>
</evidence>
<evidence type="ECO:0000313" key="2">
    <source>
        <dbReference type="EnsemblMetazoa" id="ACUA004217-PA"/>
    </source>
</evidence>
<organism evidence="2 3">
    <name type="scientific">Anopheles culicifacies</name>
    <dbReference type="NCBI Taxonomy" id="139723"/>
    <lineage>
        <taxon>Eukaryota</taxon>
        <taxon>Metazoa</taxon>
        <taxon>Ecdysozoa</taxon>
        <taxon>Arthropoda</taxon>
        <taxon>Hexapoda</taxon>
        <taxon>Insecta</taxon>
        <taxon>Pterygota</taxon>
        <taxon>Neoptera</taxon>
        <taxon>Endopterygota</taxon>
        <taxon>Diptera</taxon>
        <taxon>Nematocera</taxon>
        <taxon>Culicoidea</taxon>
        <taxon>Culicidae</taxon>
        <taxon>Anophelinae</taxon>
        <taxon>Anopheles</taxon>
        <taxon>culicifacies species complex</taxon>
    </lineage>
</organism>
<dbReference type="AlphaFoldDB" id="A0A182LXC0"/>
<name>A0A182LXC0_9DIPT</name>
<proteinExistence type="predicted"/>
<dbReference type="VEuPathDB" id="VectorBase:ACUA004217"/>
<reference evidence="2" key="2">
    <citation type="submission" date="2020-05" db="UniProtKB">
        <authorList>
            <consortium name="EnsemblMetazoa"/>
        </authorList>
    </citation>
    <scope>IDENTIFICATION</scope>
    <source>
        <strain evidence="2">A-37</strain>
    </source>
</reference>
<dbReference type="EnsemblMetazoa" id="ACUA004217-RA">
    <property type="protein sequence ID" value="ACUA004217-PA"/>
    <property type="gene ID" value="ACUA004217"/>
</dbReference>
<sequence length="226" mass="25188">MDMWRKSNDETNAPLTELTSMCQTKQEVDQTKDVHYPGGETFIFPPFAYHDTRNPDRNVTKTVPIGYHRATRNHRGNNVHFSMGVYENESSPKAHCYTPYGRMRPYYIPHRTRTKSESSDPSNVQQSGHDTVSSGSTNSGASATIVSSAAGVSSILMETCEPAAAMMDVSINAPGNSTARYRNPVVLLKKSRSLENVRVDNSVEGSQHSHEMEFVSSRIQKLMVQE</sequence>
<feature type="region of interest" description="Disordered" evidence="1">
    <location>
        <begin position="112"/>
        <end position="140"/>
    </location>
</feature>
<evidence type="ECO:0000256" key="1">
    <source>
        <dbReference type="SAM" id="MobiDB-lite"/>
    </source>
</evidence>
<protein>
    <submittedName>
        <fullName evidence="2">Uncharacterized protein</fullName>
    </submittedName>
</protein>
<keyword evidence="3" id="KW-1185">Reference proteome</keyword>
<dbReference type="Proteomes" id="UP000075883">
    <property type="component" value="Unassembled WGS sequence"/>
</dbReference>
<accession>A0A182LXC0</accession>
<dbReference type="EMBL" id="AXCM01010548">
    <property type="status" value="NOT_ANNOTATED_CDS"/>
    <property type="molecule type" value="Genomic_DNA"/>
</dbReference>